<sequence length="639" mass="73360">MDMRELFLRVTSFEPYDYQLRAWRKISEIMEEGGKVVIEVPTAGGKTEAAIFPYLYQIVSGDWKVPRLIYVLPTRSLVEKQAERIRKLLVKVLQLKGFGEETARTMSRKMVQIEYGLTETHAFLGFILLTTWDAFLYGLAAHRTVGSRFTFPAGAIAESLVVFDEVQMYQDEVLYMPRLIGLVIEKLSEANVPLVFMTATLPTELKRMLNIGDGELVRVEESDTKKPRRGRVSVEVRKSSLEEFKEEIENALKSGKRVLIIRNTVSSAVKTYKWVKENFPNNSKVIVHSRFTQQDRKRKEQEIEDADIIVATQVVEAGLDLPNVGLVITDLAPLDALIQRVGRCARREGEVGKAIIVLPELENVENERVVFGFNELEEKVLTGFRDVEGIHSNVEGQVVELTVLYREENKIKDKKFYAGSVKNKKVAEKLKKRKKDLYFIPYQTLPYDPLILLRSYDHSKNIEEYLFDIEKSRKALDEVYGEHYKNNIVPKEYYSAYIYFRELKLFSAPPEYELNARPELFAMLYPLKSPKENEKVELNSDKIIRVSFNWLDSNWKRLEIGFKIVRDGYGYVIKKTSENKPKAYQIYVIGPDKYSSEVGIILGDVQDDGRKSPKGGKKKVSPNLGGQPTITEFIGGGRR</sequence>
<evidence type="ECO:0000256" key="6">
    <source>
        <dbReference type="SAM" id="MobiDB-lite"/>
    </source>
</evidence>
<keyword evidence="5" id="KW-0051">Antiviral defense</keyword>
<dbReference type="InterPro" id="IPR050079">
    <property type="entry name" value="DEAD_box_RNA_helicase"/>
</dbReference>
<dbReference type="GO" id="GO:0140097">
    <property type="term" value="F:catalytic activity, acting on DNA"/>
    <property type="evidence" value="ECO:0007669"/>
    <property type="project" value="UniProtKB-ARBA"/>
</dbReference>
<feature type="region of interest" description="Disordered" evidence="6">
    <location>
        <begin position="605"/>
        <end position="639"/>
    </location>
</feature>
<dbReference type="InterPro" id="IPR001650">
    <property type="entry name" value="Helicase_C-like"/>
</dbReference>
<evidence type="ECO:0000256" key="4">
    <source>
        <dbReference type="ARBA" id="ARBA00022840"/>
    </source>
</evidence>
<dbReference type="Proteomes" id="UP000649326">
    <property type="component" value="Unassembled WGS sequence"/>
</dbReference>
<keyword evidence="4" id="KW-0067">ATP-binding</keyword>
<dbReference type="GO" id="GO:0016787">
    <property type="term" value="F:hydrolase activity"/>
    <property type="evidence" value="ECO:0007669"/>
    <property type="project" value="UniProtKB-KW"/>
</dbReference>
<protein>
    <submittedName>
        <fullName evidence="9">CRISPR-associated helicase Cas3</fullName>
    </submittedName>
</protein>
<dbReference type="EMBL" id="DQUG01000131">
    <property type="protein sequence ID" value="HIP75138.1"/>
    <property type="molecule type" value="Genomic_DNA"/>
</dbReference>
<dbReference type="Gene3D" id="3.40.50.300">
    <property type="entry name" value="P-loop containing nucleotide triphosphate hydrolases"/>
    <property type="match status" value="2"/>
</dbReference>
<evidence type="ECO:0000313" key="9">
    <source>
        <dbReference type="EMBL" id="HIP75138.1"/>
    </source>
</evidence>
<feature type="domain" description="Helicase ATP-binding" evidence="7">
    <location>
        <begin position="27"/>
        <end position="219"/>
    </location>
</feature>
<dbReference type="Pfam" id="PF22590">
    <property type="entry name" value="Cas3-like_C_2"/>
    <property type="match status" value="1"/>
</dbReference>
<dbReference type="InterPro" id="IPR011545">
    <property type="entry name" value="DEAD/DEAH_box_helicase_dom"/>
</dbReference>
<dbReference type="PROSITE" id="PS51194">
    <property type="entry name" value="HELICASE_CTER"/>
    <property type="match status" value="1"/>
</dbReference>
<dbReference type="InterPro" id="IPR027417">
    <property type="entry name" value="P-loop_NTPase"/>
</dbReference>
<dbReference type="SMART" id="SM00490">
    <property type="entry name" value="HELICc"/>
    <property type="match status" value="1"/>
</dbReference>
<evidence type="ECO:0000259" key="7">
    <source>
        <dbReference type="PROSITE" id="PS51192"/>
    </source>
</evidence>
<proteinExistence type="predicted"/>
<dbReference type="GO" id="GO:0003724">
    <property type="term" value="F:RNA helicase activity"/>
    <property type="evidence" value="ECO:0007669"/>
    <property type="project" value="TreeGrafter"/>
</dbReference>
<dbReference type="InterPro" id="IPR006474">
    <property type="entry name" value="Helicase_Cas3_CRISPR-ass_core"/>
</dbReference>
<gene>
    <name evidence="9" type="primary">cas3</name>
    <name evidence="9" type="ORF">EYH13_03140</name>
</gene>
<dbReference type="GO" id="GO:0003676">
    <property type="term" value="F:nucleic acid binding"/>
    <property type="evidence" value="ECO:0007669"/>
    <property type="project" value="InterPro"/>
</dbReference>
<dbReference type="GO" id="GO:0051607">
    <property type="term" value="P:defense response to virus"/>
    <property type="evidence" value="ECO:0007669"/>
    <property type="project" value="UniProtKB-KW"/>
</dbReference>
<keyword evidence="3" id="KW-0347">Helicase</keyword>
<evidence type="ECO:0000256" key="5">
    <source>
        <dbReference type="ARBA" id="ARBA00023118"/>
    </source>
</evidence>
<dbReference type="PANTHER" id="PTHR47959">
    <property type="entry name" value="ATP-DEPENDENT RNA HELICASE RHLE-RELATED"/>
    <property type="match status" value="1"/>
</dbReference>
<dbReference type="PROSITE" id="PS51192">
    <property type="entry name" value="HELICASE_ATP_BIND_1"/>
    <property type="match status" value="1"/>
</dbReference>
<dbReference type="Pfam" id="PF00270">
    <property type="entry name" value="DEAD"/>
    <property type="match status" value="1"/>
</dbReference>
<dbReference type="AlphaFoldDB" id="A0A832Z942"/>
<evidence type="ECO:0000259" key="8">
    <source>
        <dbReference type="PROSITE" id="PS51194"/>
    </source>
</evidence>
<evidence type="ECO:0000256" key="1">
    <source>
        <dbReference type="ARBA" id="ARBA00022741"/>
    </source>
</evidence>
<comment type="caution">
    <text evidence="9">The sequence shown here is derived from an EMBL/GenBank/DDBJ whole genome shotgun (WGS) entry which is preliminary data.</text>
</comment>
<dbReference type="GO" id="GO:0005524">
    <property type="term" value="F:ATP binding"/>
    <property type="evidence" value="ECO:0007669"/>
    <property type="project" value="UniProtKB-KW"/>
</dbReference>
<dbReference type="InterPro" id="IPR014001">
    <property type="entry name" value="Helicase_ATP-bd"/>
</dbReference>
<dbReference type="SUPFAM" id="SSF52540">
    <property type="entry name" value="P-loop containing nucleoside triphosphate hydrolases"/>
    <property type="match status" value="1"/>
</dbReference>
<organism evidence="9 10">
    <name type="scientific">Thermococcus paralvinellae</name>
    <dbReference type="NCBI Taxonomy" id="582419"/>
    <lineage>
        <taxon>Archaea</taxon>
        <taxon>Methanobacteriati</taxon>
        <taxon>Methanobacteriota</taxon>
        <taxon>Thermococci</taxon>
        <taxon>Thermococcales</taxon>
        <taxon>Thermococcaceae</taxon>
        <taxon>Thermococcus</taxon>
    </lineage>
</organism>
<dbReference type="PANTHER" id="PTHR47959:SF16">
    <property type="entry name" value="CRISPR-ASSOCIATED NUCLEASE_HELICASE CAS3-RELATED"/>
    <property type="match status" value="1"/>
</dbReference>
<dbReference type="SMART" id="SM00487">
    <property type="entry name" value="DEXDc"/>
    <property type="match status" value="1"/>
</dbReference>
<reference evidence="9" key="1">
    <citation type="journal article" date="2020" name="ISME J.">
        <title>Gammaproteobacteria mediating utilization of methyl-, sulfur- and petroleum organic compounds in deep ocean hydrothermal plumes.</title>
        <authorList>
            <person name="Zhou Z."/>
            <person name="Liu Y."/>
            <person name="Pan J."/>
            <person name="Cron B.R."/>
            <person name="Toner B.M."/>
            <person name="Anantharaman K."/>
            <person name="Breier J.A."/>
            <person name="Dick G.J."/>
            <person name="Li M."/>
        </authorList>
    </citation>
    <scope>NUCLEOTIDE SEQUENCE</scope>
    <source>
        <strain evidence="9">SZUA-1451</strain>
    </source>
</reference>
<accession>A0A832Z942</accession>
<dbReference type="NCBIfam" id="TIGR01587">
    <property type="entry name" value="cas3_core"/>
    <property type="match status" value="1"/>
</dbReference>
<feature type="domain" description="Helicase C-terminal" evidence="8">
    <location>
        <begin position="240"/>
        <end position="405"/>
    </location>
</feature>
<evidence type="ECO:0000256" key="3">
    <source>
        <dbReference type="ARBA" id="ARBA00022806"/>
    </source>
</evidence>
<dbReference type="InterPro" id="IPR054712">
    <property type="entry name" value="Cas3-like_dom"/>
</dbReference>
<dbReference type="GO" id="GO:0005829">
    <property type="term" value="C:cytosol"/>
    <property type="evidence" value="ECO:0007669"/>
    <property type="project" value="TreeGrafter"/>
</dbReference>
<keyword evidence="2" id="KW-0378">Hydrolase</keyword>
<name>A0A832Z942_9EURY</name>
<evidence type="ECO:0000313" key="10">
    <source>
        <dbReference type="Proteomes" id="UP000649326"/>
    </source>
</evidence>
<evidence type="ECO:0000256" key="2">
    <source>
        <dbReference type="ARBA" id="ARBA00022801"/>
    </source>
</evidence>
<keyword evidence="1" id="KW-0547">Nucleotide-binding</keyword>